<feature type="domain" description="WRKY" evidence="8">
    <location>
        <begin position="129"/>
        <end position="186"/>
    </location>
</feature>
<keyword evidence="10" id="KW-1185">Reference proteome</keyword>
<keyword evidence="5" id="KW-0539">Nucleus</keyword>
<dbReference type="Pfam" id="PF03106">
    <property type="entry name" value="WRKY"/>
    <property type="match status" value="1"/>
</dbReference>
<evidence type="ECO:0000259" key="8">
    <source>
        <dbReference type="PROSITE" id="PS50811"/>
    </source>
</evidence>
<feature type="region of interest" description="Disordered" evidence="7">
    <location>
        <begin position="194"/>
        <end position="221"/>
    </location>
</feature>
<dbReference type="EMBL" id="JBAMMX010000008">
    <property type="protein sequence ID" value="KAK6935506.1"/>
    <property type="molecule type" value="Genomic_DNA"/>
</dbReference>
<comment type="caution">
    <text evidence="9">The sequence shown here is derived from an EMBL/GenBank/DDBJ whole genome shotgun (WGS) entry which is preliminary data.</text>
</comment>
<gene>
    <name evidence="9" type="ORF">RJ641_035661</name>
</gene>
<dbReference type="FunFam" id="2.20.25.80:FF:000009">
    <property type="entry name" value="WRKY transcription factor 53"/>
    <property type="match status" value="1"/>
</dbReference>
<dbReference type="PANTHER" id="PTHR32096:SF36">
    <property type="entry name" value="WRKY TRANSCRIPTION FACTOR 41-RELATED"/>
    <property type="match status" value="1"/>
</dbReference>
<dbReference type="Gene3D" id="2.20.25.80">
    <property type="entry name" value="WRKY domain"/>
    <property type="match status" value="1"/>
</dbReference>
<comment type="subcellular location">
    <subcellularLocation>
        <location evidence="1">Nucleus</location>
    </subcellularLocation>
</comment>
<accession>A0AAN8ZEX0</accession>
<dbReference type="PROSITE" id="PS50811">
    <property type="entry name" value="WRKY"/>
    <property type="match status" value="1"/>
</dbReference>
<evidence type="ECO:0000256" key="5">
    <source>
        <dbReference type="ARBA" id="ARBA00023242"/>
    </source>
</evidence>
<dbReference type="GO" id="GO:0009751">
    <property type="term" value="P:response to salicylic acid"/>
    <property type="evidence" value="ECO:0007669"/>
    <property type="project" value="UniProtKB-ARBA"/>
</dbReference>
<evidence type="ECO:0000256" key="6">
    <source>
        <dbReference type="ARBA" id="ARBA00060850"/>
    </source>
</evidence>
<dbReference type="InterPro" id="IPR044810">
    <property type="entry name" value="WRKY_plant"/>
</dbReference>
<comment type="similarity">
    <text evidence="6">Belongs to the WRKY group III family.</text>
</comment>
<sequence length="351" mass="39488">MESGWSWEHKTLVNELTKGMGLAKQLKLHLNPTSSNETRELLLHKILSSYEKALLILNWGSSVSQPQHIGSTTSIAESPISVDGSPHSEDMSLKDHLANKDMSKKRKLLPRWTDQVQASSETGLEGPKDDGYSWRKYGQKDILAAKYPRSYYRCTYRNIQGCLATKQVQRSDDDPSIFEVTYRGRHTCIQVNHGNSQASTQEKQNPKQSNIQNTNYANQQPTDNLMQLKARLRVSTENLDVNEMAPLTFPFMQRSENQVFPPTTPDNSFSGNFQQAFVSPATSESHYYSVSPYQINNFGGVHTMQNSESDFAEMVSATTSGTNSPILDFDFTLDHAELDPNFPFDTLGFVA</sequence>
<protein>
    <submittedName>
        <fullName evidence="9">WRKY domain</fullName>
    </submittedName>
</protein>
<feature type="region of interest" description="Disordered" evidence="7">
    <location>
        <begin position="111"/>
        <end position="131"/>
    </location>
</feature>
<dbReference type="InterPro" id="IPR003657">
    <property type="entry name" value="WRKY_dom"/>
</dbReference>
<evidence type="ECO:0000313" key="10">
    <source>
        <dbReference type="Proteomes" id="UP001370490"/>
    </source>
</evidence>
<dbReference type="GO" id="GO:0005634">
    <property type="term" value="C:nucleus"/>
    <property type="evidence" value="ECO:0007669"/>
    <property type="project" value="UniProtKB-SubCell"/>
</dbReference>
<dbReference type="GO" id="GO:0003700">
    <property type="term" value="F:DNA-binding transcription factor activity"/>
    <property type="evidence" value="ECO:0007669"/>
    <property type="project" value="InterPro"/>
</dbReference>
<keyword evidence="2" id="KW-0805">Transcription regulation</keyword>
<evidence type="ECO:0000256" key="3">
    <source>
        <dbReference type="ARBA" id="ARBA00023125"/>
    </source>
</evidence>
<feature type="region of interest" description="Disordered" evidence="7">
    <location>
        <begin position="68"/>
        <end position="92"/>
    </location>
</feature>
<evidence type="ECO:0000313" key="9">
    <source>
        <dbReference type="EMBL" id="KAK6935506.1"/>
    </source>
</evidence>
<dbReference type="SMART" id="SM00774">
    <property type="entry name" value="WRKY"/>
    <property type="match status" value="1"/>
</dbReference>
<dbReference type="GO" id="GO:0042542">
    <property type="term" value="P:response to hydrogen peroxide"/>
    <property type="evidence" value="ECO:0007669"/>
    <property type="project" value="UniProtKB-ARBA"/>
</dbReference>
<evidence type="ECO:0000256" key="1">
    <source>
        <dbReference type="ARBA" id="ARBA00004123"/>
    </source>
</evidence>
<dbReference type="GO" id="GO:0010193">
    <property type="term" value="P:response to ozone"/>
    <property type="evidence" value="ECO:0007669"/>
    <property type="project" value="UniProtKB-ARBA"/>
</dbReference>
<name>A0AAN8ZEX0_9MAGN</name>
<evidence type="ECO:0000256" key="2">
    <source>
        <dbReference type="ARBA" id="ARBA00023015"/>
    </source>
</evidence>
<reference evidence="9 10" key="1">
    <citation type="submission" date="2023-12" db="EMBL/GenBank/DDBJ databases">
        <title>A high-quality genome assembly for Dillenia turbinata (Dilleniales).</title>
        <authorList>
            <person name="Chanderbali A."/>
        </authorList>
    </citation>
    <scope>NUCLEOTIDE SEQUENCE [LARGE SCALE GENOMIC DNA]</scope>
    <source>
        <strain evidence="9">LSX21</strain>
        <tissue evidence="9">Leaf</tissue>
    </source>
</reference>
<dbReference type="GO" id="GO:0000976">
    <property type="term" value="F:transcription cis-regulatory region binding"/>
    <property type="evidence" value="ECO:0007669"/>
    <property type="project" value="TreeGrafter"/>
</dbReference>
<proteinExistence type="inferred from homology"/>
<dbReference type="AlphaFoldDB" id="A0AAN8ZEX0"/>
<keyword evidence="4" id="KW-0804">Transcription</keyword>
<dbReference type="Proteomes" id="UP001370490">
    <property type="component" value="Unassembled WGS sequence"/>
</dbReference>
<dbReference type="GO" id="GO:0010150">
    <property type="term" value="P:leaf senescence"/>
    <property type="evidence" value="ECO:0007669"/>
    <property type="project" value="UniProtKB-ARBA"/>
</dbReference>
<dbReference type="SUPFAM" id="SSF118290">
    <property type="entry name" value="WRKY DNA-binding domain"/>
    <property type="match status" value="1"/>
</dbReference>
<organism evidence="9 10">
    <name type="scientific">Dillenia turbinata</name>
    <dbReference type="NCBI Taxonomy" id="194707"/>
    <lineage>
        <taxon>Eukaryota</taxon>
        <taxon>Viridiplantae</taxon>
        <taxon>Streptophyta</taxon>
        <taxon>Embryophyta</taxon>
        <taxon>Tracheophyta</taxon>
        <taxon>Spermatophyta</taxon>
        <taxon>Magnoliopsida</taxon>
        <taxon>eudicotyledons</taxon>
        <taxon>Gunneridae</taxon>
        <taxon>Pentapetalae</taxon>
        <taxon>Dilleniales</taxon>
        <taxon>Dilleniaceae</taxon>
        <taxon>Dillenia</taxon>
    </lineage>
</organism>
<evidence type="ECO:0000256" key="7">
    <source>
        <dbReference type="SAM" id="MobiDB-lite"/>
    </source>
</evidence>
<dbReference type="PANTHER" id="PTHR32096">
    <property type="entry name" value="WRKY TRANSCRIPTION FACTOR 30-RELATED-RELATED"/>
    <property type="match status" value="1"/>
</dbReference>
<dbReference type="InterPro" id="IPR036576">
    <property type="entry name" value="WRKY_dom_sf"/>
</dbReference>
<keyword evidence="3" id="KW-0238">DNA-binding</keyword>
<evidence type="ECO:0000256" key="4">
    <source>
        <dbReference type="ARBA" id="ARBA00023163"/>
    </source>
</evidence>